<dbReference type="GO" id="GO:0042744">
    <property type="term" value="P:hydrogen peroxide catabolic process"/>
    <property type="evidence" value="ECO:0007669"/>
    <property type="project" value="UniProtKB-KW"/>
</dbReference>
<dbReference type="Gene3D" id="1.10.520.10">
    <property type="match status" value="1"/>
</dbReference>
<comment type="function">
    <text evidence="2">Removal of H(2)O(2), oxidation of toxic reductants, biosynthesis and degradation of lignin, suberization, auxin catabolism, response to environmental stresses such as wounding, pathogen attack and oxidative stress. These functions might be dependent on each isozyme/isoform in each plant tissue.</text>
</comment>
<protein>
    <recommendedName>
        <fullName evidence="4 14">Peroxidase</fullName>
        <ecNumber evidence="4 14">1.11.1.7</ecNumber>
    </recommendedName>
</protein>
<dbReference type="PROSITE" id="PS00435">
    <property type="entry name" value="PEROXIDASE_1"/>
    <property type="match status" value="1"/>
</dbReference>
<evidence type="ECO:0000256" key="12">
    <source>
        <dbReference type="PIRSR" id="PIRSR600823-3"/>
    </source>
</evidence>
<dbReference type="EMBL" id="JAKUCV010004651">
    <property type="protein sequence ID" value="KAJ4834629.1"/>
    <property type="molecule type" value="Genomic_DNA"/>
</dbReference>
<dbReference type="Pfam" id="PF00141">
    <property type="entry name" value="peroxidase"/>
    <property type="match status" value="1"/>
</dbReference>
<feature type="binding site" evidence="12">
    <location>
        <position position="216"/>
    </location>
    <ligand>
        <name>Ca(2+)</name>
        <dbReference type="ChEBI" id="CHEBI:29108"/>
        <label>2</label>
    </ligand>
</feature>
<dbReference type="GO" id="GO:0006979">
    <property type="term" value="P:response to oxidative stress"/>
    <property type="evidence" value="ECO:0007669"/>
    <property type="project" value="UniProtKB-UniRule"/>
</dbReference>
<organism evidence="17 18">
    <name type="scientific">Turnera subulata</name>
    <dbReference type="NCBI Taxonomy" id="218843"/>
    <lineage>
        <taxon>Eukaryota</taxon>
        <taxon>Viridiplantae</taxon>
        <taxon>Streptophyta</taxon>
        <taxon>Embryophyta</taxon>
        <taxon>Tracheophyta</taxon>
        <taxon>Spermatophyta</taxon>
        <taxon>Magnoliopsida</taxon>
        <taxon>eudicotyledons</taxon>
        <taxon>Gunneridae</taxon>
        <taxon>Pentapetalae</taxon>
        <taxon>rosids</taxon>
        <taxon>fabids</taxon>
        <taxon>Malpighiales</taxon>
        <taxon>Passifloraceae</taxon>
        <taxon>Turnera</taxon>
    </lineage>
</organism>
<accession>A0A9Q0JAS5</accession>
<keyword evidence="14" id="KW-0964">Secreted</keyword>
<keyword evidence="12 14" id="KW-0106">Calcium</keyword>
<dbReference type="GO" id="GO:0020037">
    <property type="term" value="F:heme binding"/>
    <property type="evidence" value="ECO:0007669"/>
    <property type="project" value="UniProtKB-UniRule"/>
</dbReference>
<dbReference type="PRINTS" id="PR00458">
    <property type="entry name" value="PEROXIDASE"/>
</dbReference>
<dbReference type="InterPro" id="IPR033905">
    <property type="entry name" value="Secretory_peroxidase"/>
</dbReference>
<proteinExistence type="inferred from homology"/>
<evidence type="ECO:0000256" key="6">
    <source>
        <dbReference type="ARBA" id="ARBA00022617"/>
    </source>
</evidence>
<keyword evidence="18" id="KW-1185">Reference proteome</keyword>
<keyword evidence="14" id="KW-0732">Signal</keyword>
<keyword evidence="5 14" id="KW-0575">Peroxidase</keyword>
<evidence type="ECO:0000256" key="7">
    <source>
        <dbReference type="ARBA" id="ARBA00022723"/>
    </source>
</evidence>
<keyword evidence="14" id="KW-0376">Hydrogen peroxide</keyword>
<evidence type="ECO:0000256" key="4">
    <source>
        <dbReference type="ARBA" id="ARBA00012313"/>
    </source>
</evidence>
<dbReference type="InterPro" id="IPR000823">
    <property type="entry name" value="Peroxidase_pln"/>
</dbReference>
<reference evidence="17" key="1">
    <citation type="submission" date="2022-02" db="EMBL/GenBank/DDBJ databases">
        <authorList>
            <person name="Henning P.M."/>
            <person name="McCubbin A.G."/>
            <person name="Shore J.S."/>
        </authorList>
    </citation>
    <scope>NUCLEOTIDE SEQUENCE</scope>
    <source>
        <strain evidence="17">F60SS</strain>
        <tissue evidence="17">Leaves</tissue>
    </source>
</reference>
<feature type="binding site" evidence="12">
    <location>
        <position position="61"/>
    </location>
    <ligand>
        <name>Ca(2+)</name>
        <dbReference type="ChEBI" id="CHEBI:29108"/>
        <label>1</label>
    </ligand>
</feature>
<keyword evidence="9 12" id="KW-0408">Iron</keyword>
<dbReference type="Gene3D" id="1.10.420.10">
    <property type="entry name" value="Peroxidase, domain 2"/>
    <property type="match status" value="1"/>
</dbReference>
<evidence type="ECO:0000256" key="14">
    <source>
        <dbReference type="RuleBase" id="RU362060"/>
    </source>
</evidence>
<evidence type="ECO:0000313" key="17">
    <source>
        <dbReference type="EMBL" id="KAJ4834629.1"/>
    </source>
</evidence>
<comment type="subcellular location">
    <subcellularLocation>
        <location evidence="14">Secreted</location>
    </subcellularLocation>
</comment>
<gene>
    <name evidence="17" type="ORF">Tsubulata_030851</name>
</gene>
<keyword evidence="8 14" id="KW-0560">Oxidoreductase</keyword>
<feature type="disulfide bond" evidence="13">
    <location>
        <begin position="35"/>
        <end position="104"/>
    </location>
</feature>
<evidence type="ECO:0000256" key="3">
    <source>
        <dbReference type="ARBA" id="ARBA00006873"/>
    </source>
</evidence>
<comment type="catalytic activity">
    <reaction evidence="1 14">
        <text>2 a phenolic donor + H2O2 = 2 a phenolic radical donor + 2 H2O</text>
        <dbReference type="Rhea" id="RHEA:56136"/>
        <dbReference type="ChEBI" id="CHEBI:15377"/>
        <dbReference type="ChEBI" id="CHEBI:16240"/>
        <dbReference type="ChEBI" id="CHEBI:139520"/>
        <dbReference type="ChEBI" id="CHEBI:139521"/>
        <dbReference type="EC" id="1.11.1.7"/>
    </reaction>
</comment>
<evidence type="ECO:0000256" key="9">
    <source>
        <dbReference type="ARBA" id="ARBA00023004"/>
    </source>
</evidence>
<evidence type="ECO:0000256" key="5">
    <source>
        <dbReference type="ARBA" id="ARBA00022559"/>
    </source>
</evidence>
<evidence type="ECO:0000256" key="15">
    <source>
        <dbReference type="SAM" id="MobiDB-lite"/>
    </source>
</evidence>
<dbReference type="SUPFAM" id="SSF48113">
    <property type="entry name" value="Heme-dependent peroxidases"/>
    <property type="match status" value="1"/>
</dbReference>
<dbReference type="EC" id="1.11.1.7" evidence="4 14"/>
<dbReference type="GO" id="GO:0046872">
    <property type="term" value="F:metal ion binding"/>
    <property type="evidence" value="ECO:0007669"/>
    <property type="project" value="UniProtKB-UniRule"/>
</dbReference>
<sequence length="320" mass="34707">MHLSKLAVALCCAILLGGGAFVYGQLSSTFYDSTCPNVSSIIRELIEEALQTDPRIGASLGCDGSILLDNTETIQSEKEALPNNNSARGFDVVDRMKARLETACPATAGGPSWTNLLGRRDGLTANRTAANAFLPAPTDTLARLKTRFIDVGLNGDVDLVALSGAHTFGRAHCRTFSKRLYNFTGQPDPTLNKTYLATLRALCPIGGSGSGLANFDPTTPDGFDNSYFSNLQFRQGLLQSDQALFSTPGPDSTAAIVSYFSANQSAFLESFAHSDEKDGKPRCLNRNPRRDQTQVHTRLTQLLRTLVKQIDRWPNLNVKD</sequence>
<feature type="disulfide bond" evidence="13">
    <location>
        <begin position="173"/>
        <end position="203"/>
    </location>
</feature>
<feature type="binding site" description="axial binding residue" evidence="12">
    <location>
        <position position="166"/>
    </location>
    <ligand>
        <name>heme b</name>
        <dbReference type="ChEBI" id="CHEBI:60344"/>
    </ligand>
    <ligandPart>
        <name>Fe</name>
        <dbReference type="ChEBI" id="CHEBI:18248"/>
    </ligandPart>
</feature>
<evidence type="ECO:0000259" key="16">
    <source>
        <dbReference type="PROSITE" id="PS50873"/>
    </source>
</evidence>
<evidence type="ECO:0000256" key="13">
    <source>
        <dbReference type="PIRSR" id="PIRSR600823-5"/>
    </source>
</evidence>
<dbReference type="GO" id="GO:0140825">
    <property type="term" value="F:lactoperoxidase activity"/>
    <property type="evidence" value="ECO:0007669"/>
    <property type="project" value="UniProtKB-EC"/>
</dbReference>
<dbReference type="InterPro" id="IPR019793">
    <property type="entry name" value="Peroxidases_heam-ligand_BS"/>
</dbReference>
<dbReference type="FunFam" id="1.10.420.10:FF:000001">
    <property type="entry name" value="Peroxidase"/>
    <property type="match status" value="1"/>
</dbReference>
<comment type="similarity">
    <text evidence="14">Belongs to the peroxidase family. Classical plant (class III) peroxidase subfamily.</text>
</comment>
<dbReference type="CDD" id="cd00693">
    <property type="entry name" value="secretory_peroxidase"/>
    <property type="match status" value="1"/>
</dbReference>
<feature type="binding site" evidence="12">
    <location>
        <position position="63"/>
    </location>
    <ligand>
        <name>Ca(2+)</name>
        <dbReference type="ChEBI" id="CHEBI:29108"/>
        <label>1</label>
    </ligand>
</feature>
<dbReference type="PANTHER" id="PTHR31388">
    <property type="entry name" value="PEROXIDASE 72-RELATED"/>
    <property type="match status" value="1"/>
</dbReference>
<feature type="chain" id="PRO_5040537439" description="Peroxidase" evidence="14">
    <location>
        <begin position="25"/>
        <end position="320"/>
    </location>
</feature>
<dbReference type="PROSITE" id="PS50873">
    <property type="entry name" value="PEROXIDASE_4"/>
    <property type="match status" value="1"/>
</dbReference>
<comment type="similarity">
    <text evidence="3">Belongs to the peroxidase family. Ascorbate peroxidase subfamily.</text>
</comment>
<dbReference type="PANTHER" id="PTHR31388:SF210">
    <property type="entry name" value="PEROXIDASE"/>
    <property type="match status" value="1"/>
</dbReference>
<evidence type="ECO:0000256" key="11">
    <source>
        <dbReference type="PIRSR" id="PIRSR600823-2"/>
    </source>
</evidence>
<evidence type="ECO:0000256" key="8">
    <source>
        <dbReference type="ARBA" id="ARBA00023002"/>
    </source>
</evidence>
<keyword evidence="6 14" id="KW-0349">Heme</keyword>
<feature type="binding site" evidence="11">
    <location>
        <position position="135"/>
    </location>
    <ligand>
        <name>substrate</name>
    </ligand>
</feature>
<feature type="binding site" evidence="12">
    <location>
        <position position="167"/>
    </location>
    <ligand>
        <name>Ca(2+)</name>
        <dbReference type="ChEBI" id="CHEBI:29108"/>
        <label>2</label>
    </ligand>
</feature>
<feature type="binding site" evidence="12">
    <location>
        <position position="77"/>
    </location>
    <ligand>
        <name>Ca(2+)</name>
        <dbReference type="ChEBI" id="CHEBI:29108"/>
        <label>1</label>
    </ligand>
</feature>
<dbReference type="AlphaFoldDB" id="A0A9Q0JAS5"/>
<name>A0A9Q0JAS5_9ROSI</name>
<keyword evidence="10 13" id="KW-1015">Disulfide bond</keyword>
<dbReference type="OrthoDB" id="2113341at2759"/>
<reference evidence="17" key="2">
    <citation type="journal article" date="2023" name="Plants (Basel)">
        <title>Annotation of the Turnera subulata (Passifloraceae) Draft Genome Reveals the S-Locus Evolved after the Divergence of Turneroideae from Passifloroideae in a Stepwise Manner.</title>
        <authorList>
            <person name="Henning P.M."/>
            <person name="Roalson E.H."/>
            <person name="Mir W."/>
            <person name="McCubbin A.G."/>
            <person name="Shore J.S."/>
        </authorList>
    </citation>
    <scope>NUCLEOTIDE SEQUENCE</scope>
    <source>
        <strain evidence="17">F60SS</strain>
    </source>
</reference>
<feature type="binding site" evidence="12">
    <location>
        <position position="65"/>
    </location>
    <ligand>
        <name>Ca(2+)</name>
        <dbReference type="ChEBI" id="CHEBI:29108"/>
        <label>1</label>
    </ligand>
</feature>
<dbReference type="GO" id="GO:0005576">
    <property type="term" value="C:extracellular region"/>
    <property type="evidence" value="ECO:0007669"/>
    <property type="project" value="UniProtKB-SubCell"/>
</dbReference>
<evidence type="ECO:0000256" key="10">
    <source>
        <dbReference type="ARBA" id="ARBA00023157"/>
    </source>
</evidence>
<feature type="binding site" evidence="12">
    <location>
        <position position="224"/>
    </location>
    <ligand>
        <name>Ca(2+)</name>
        <dbReference type="ChEBI" id="CHEBI:29108"/>
        <label>2</label>
    </ligand>
</feature>
<feature type="domain" description="Plant heme peroxidase family profile" evidence="16">
    <location>
        <begin position="25"/>
        <end position="311"/>
    </location>
</feature>
<dbReference type="Proteomes" id="UP001141552">
    <property type="component" value="Unassembled WGS sequence"/>
</dbReference>
<comment type="cofactor">
    <cofactor evidence="12 14">
        <name>heme b</name>
        <dbReference type="ChEBI" id="CHEBI:60344"/>
    </cofactor>
    <text evidence="12 14">Binds 1 heme b (iron(II)-protoporphyrin IX) group per subunit.</text>
</comment>
<dbReference type="InterPro" id="IPR002016">
    <property type="entry name" value="Haem_peroxidase"/>
</dbReference>
<feature type="signal peptide" evidence="14">
    <location>
        <begin position="1"/>
        <end position="24"/>
    </location>
</feature>
<keyword evidence="7 12" id="KW-0479">Metal-binding</keyword>
<comment type="cofactor">
    <cofactor evidence="12 14">
        <name>Ca(2+)</name>
        <dbReference type="ChEBI" id="CHEBI:29108"/>
    </cofactor>
    <text evidence="12 14">Binds 2 calcium ions per subunit.</text>
</comment>
<evidence type="ECO:0000256" key="2">
    <source>
        <dbReference type="ARBA" id="ARBA00002322"/>
    </source>
</evidence>
<comment type="caution">
    <text evidence="17">The sequence shown here is derived from an EMBL/GenBank/DDBJ whole genome shotgun (WGS) entry which is preliminary data.</text>
</comment>
<dbReference type="InterPro" id="IPR010255">
    <property type="entry name" value="Haem_peroxidase_sf"/>
</dbReference>
<feature type="binding site" evidence="12">
    <location>
        <position position="219"/>
    </location>
    <ligand>
        <name>Ca(2+)</name>
        <dbReference type="ChEBI" id="CHEBI:29108"/>
        <label>2</label>
    </ligand>
</feature>
<feature type="region of interest" description="Disordered" evidence="15">
    <location>
        <begin position="273"/>
        <end position="294"/>
    </location>
</feature>
<evidence type="ECO:0000256" key="1">
    <source>
        <dbReference type="ARBA" id="ARBA00000189"/>
    </source>
</evidence>
<dbReference type="PRINTS" id="PR00461">
    <property type="entry name" value="PLPEROXIDASE"/>
</dbReference>
<evidence type="ECO:0000313" key="18">
    <source>
        <dbReference type="Proteomes" id="UP001141552"/>
    </source>
</evidence>